<sequence>MFILQLISTSKTTISRTIYAFGIHYKTHPILRSDATRRYNPSLTPVYNLCRPSNKTYLNYSPSPIVRPTASFTLCYCDKIRGQYLLERVIRDPCYEIVIDDYDQRYVAPGMGYWMSGNGVVGEWLPSIVGRGS</sequence>
<evidence type="ECO:0000313" key="2">
    <source>
        <dbReference type="Proteomes" id="UP000887116"/>
    </source>
</evidence>
<comment type="caution">
    <text evidence="1">The sequence shown here is derived from an EMBL/GenBank/DDBJ whole genome shotgun (WGS) entry which is preliminary data.</text>
</comment>
<dbReference type="EMBL" id="BMAO01014702">
    <property type="protein sequence ID" value="GFQ96571.1"/>
    <property type="molecule type" value="Genomic_DNA"/>
</dbReference>
<dbReference type="OrthoDB" id="10379019at2759"/>
<evidence type="ECO:0000313" key="1">
    <source>
        <dbReference type="EMBL" id="GFQ96571.1"/>
    </source>
</evidence>
<name>A0A8X6L5Y6_TRICU</name>
<gene>
    <name evidence="1" type="ORF">TNCT_205951</name>
</gene>
<proteinExistence type="predicted"/>
<dbReference type="Proteomes" id="UP000887116">
    <property type="component" value="Unassembled WGS sequence"/>
</dbReference>
<organism evidence="1 2">
    <name type="scientific">Trichonephila clavata</name>
    <name type="common">Joro spider</name>
    <name type="synonym">Nephila clavata</name>
    <dbReference type="NCBI Taxonomy" id="2740835"/>
    <lineage>
        <taxon>Eukaryota</taxon>
        <taxon>Metazoa</taxon>
        <taxon>Ecdysozoa</taxon>
        <taxon>Arthropoda</taxon>
        <taxon>Chelicerata</taxon>
        <taxon>Arachnida</taxon>
        <taxon>Araneae</taxon>
        <taxon>Araneomorphae</taxon>
        <taxon>Entelegynae</taxon>
        <taxon>Araneoidea</taxon>
        <taxon>Nephilidae</taxon>
        <taxon>Trichonephila</taxon>
    </lineage>
</organism>
<reference evidence="1" key="1">
    <citation type="submission" date="2020-07" db="EMBL/GenBank/DDBJ databases">
        <title>Multicomponent nature underlies the extraordinary mechanical properties of spider dragline silk.</title>
        <authorList>
            <person name="Kono N."/>
            <person name="Nakamura H."/>
            <person name="Mori M."/>
            <person name="Yoshida Y."/>
            <person name="Ohtoshi R."/>
            <person name="Malay A.D."/>
            <person name="Moran D.A.P."/>
            <person name="Tomita M."/>
            <person name="Numata K."/>
            <person name="Arakawa K."/>
        </authorList>
    </citation>
    <scope>NUCLEOTIDE SEQUENCE</scope>
</reference>
<protein>
    <submittedName>
        <fullName evidence="1">Uncharacterized protein</fullName>
    </submittedName>
</protein>
<dbReference type="AlphaFoldDB" id="A0A8X6L5Y6"/>
<accession>A0A8X6L5Y6</accession>
<keyword evidence="2" id="KW-1185">Reference proteome</keyword>